<dbReference type="PANTHER" id="PTHR12669:SF12">
    <property type="entry name" value="EUKARYOTIC TRANSLATION INITIATION FACTOR 4E-BINDING PROTEIN"/>
    <property type="match status" value="1"/>
</dbReference>
<dbReference type="GO" id="GO:0003743">
    <property type="term" value="F:translation initiation factor activity"/>
    <property type="evidence" value="ECO:0007669"/>
    <property type="project" value="UniProtKB-KW"/>
</dbReference>
<keyword evidence="5" id="KW-0648">Protein biosynthesis</keyword>
<sequence>RELWILLSEHQPVEMSASPMARQAAGSKAIPIKKVFVSDPSELPAHYSSTPGGTLFSTTPGGTRIVYEKNFLMNLRNSPSSKTPPSYDIPDGLIKGFGGPTKKNSPPKPRNGLPPRRNSHSQKKTNCHEDQFEIEL</sequence>
<evidence type="ECO:0000256" key="1">
    <source>
        <dbReference type="ARBA" id="ARBA00005480"/>
    </source>
</evidence>
<dbReference type="GO" id="GO:0045947">
    <property type="term" value="P:negative regulation of translational initiation"/>
    <property type="evidence" value="ECO:0007669"/>
    <property type="project" value="InterPro"/>
</dbReference>
<evidence type="ECO:0000256" key="4">
    <source>
        <dbReference type="SAM" id="MobiDB-lite"/>
    </source>
</evidence>
<dbReference type="InterPro" id="IPR008606">
    <property type="entry name" value="EIF4EBP"/>
</dbReference>
<dbReference type="EMBL" id="GALX01001418">
    <property type="protein sequence ID" value="JAB67048.1"/>
    <property type="molecule type" value="Transcribed_RNA"/>
</dbReference>
<dbReference type="Pfam" id="PF05456">
    <property type="entry name" value="eIF_4EBP"/>
    <property type="match status" value="1"/>
</dbReference>
<feature type="compositionally biased region" description="Basic and acidic residues" evidence="4">
    <location>
        <begin position="126"/>
        <end position="136"/>
    </location>
</feature>
<feature type="region of interest" description="Disordered" evidence="4">
    <location>
        <begin position="75"/>
        <end position="136"/>
    </location>
</feature>
<name>V5H2I8_ANOGL</name>
<keyword evidence="5" id="KW-0396">Initiation factor</keyword>
<dbReference type="GO" id="GO:0008190">
    <property type="term" value="F:eukaryotic initiation factor 4E binding"/>
    <property type="evidence" value="ECO:0007669"/>
    <property type="project" value="InterPro"/>
</dbReference>
<comment type="similarity">
    <text evidence="1">Belongs to the eIF4E-binding protein family.</text>
</comment>
<keyword evidence="3" id="KW-0652">Protein synthesis inhibitor</keyword>
<feature type="non-terminal residue" evidence="5">
    <location>
        <position position="1"/>
    </location>
</feature>
<reference evidence="5" key="1">
    <citation type="submission" date="2013-07" db="EMBL/GenBank/DDBJ databases">
        <title>Midgut Transcriptome Profiling of Anoplphora glabripennis, a Lignocellulose Degrading, Wood-Boring Cerambycid.</title>
        <authorList>
            <person name="Scully E.D."/>
            <person name="Hoover K."/>
            <person name="Carlson J.E."/>
            <person name="Tien M."/>
            <person name="Geib S.M."/>
        </authorList>
    </citation>
    <scope>NUCLEOTIDE SEQUENCE</scope>
</reference>
<keyword evidence="2" id="KW-0810">Translation regulation</keyword>
<dbReference type="PANTHER" id="PTHR12669">
    <property type="entry name" value="EUKARYOTIC TRANSLATION INITIATION FACTOR 4E-BINDING PROTEIN"/>
    <property type="match status" value="1"/>
</dbReference>
<dbReference type="GO" id="GO:0005737">
    <property type="term" value="C:cytoplasm"/>
    <property type="evidence" value="ECO:0007669"/>
    <property type="project" value="TreeGrafter"/>
</dbReference>
<dbReference type="OrthoDB" id="19729at2759"/>
<feature type="compositionally biased region" description="Polar residues" evidence="4">
    <location>
        <begin position="75"/>
        <end position="84"/>
    </location>
</feature>
<evidence type="ECO:0000313" key="5">
    <source>
        <dbReference type="EMBL" id="JAB67048.1"/>
    </source>
</evidence>
<dbReference type="AlphaFoldDB" id="V5H2I8"/>
<evidence type="ECO:0000256" key="3">
    <source>
        <dbReference type="ARBA" id="ARBA00023193"/>
    </source>
</evidence>
<accession>V5H2I8</accession>
<evidence type="ECO:0000256" key="2">
    <source>
        <dbReference type="ARBA" id="ARBA00022845"/>
    </source>
</evidence>
<protein>
    <submittedName>
        <fullName evidence="5">Eukaryotic translation initiation factor 4E-binding protein</fullName>
    </submittedName>
</protein>
<proteinExistence type="inferred from homology"/>
<gene>
    <name evidence="5" type="primary">4EBP2</name>
</gene>
<organism evidence="5">
    <name type="scientific">Anoplophora glabripennis</name>
    <name type="common">Asian longhorn beetle</name>
    <name type="synonym">Anoplophora nobilis</name>
    <dbReference type="NCBI Taxonomy" id="217634"/>
    <lineage>
        <taxon>Eukaryota</taxon>
        <taxon>Metazoa</taxon>
        <taxon>Ecdysozoa</taxon>
        <taxon>Arthropoda</taxon>
        <taxon>Hexapoda</taxon>
        <taxon>Insecta</taxon>
        <taxon>Pterygota</taxon>
        <taxon>Neoptera</taxon>
        <taxon>Endopterygota</taxon>
        <taxon>Coleoptera</taxon>
        <taxon>Polyphaga</taxon>
        <taxon>Cucujiformia</taxon>
        <taxon>Chrysomeloidea</taxon>
        <taxon>Cerambycidae</taxon>
        <taxon>Lamiinae</taxon>
        <taxon>Lamiini</taxon>
        <taxon>Anoplophora</taxon>
    </lineage>
</organism>